<dbReference type="Proteomes" id="UP000734854">
    <property type="component" value="Unassembled WGS sequence"/>
</dbReference>
<evidence type="ECO:0000256" key="2">
    <source>
        <dbReference type="SAM" id="Phobius"/>
    </source>
</evidence>
<evidence type="ECO:0000256" key="1">
    <source>
        <dbReference type="SAM" id="MobiDB-lite"/>
    </source>
</evidence>
<dbReference type="AlphaFoldDB" id="A0A8J5GEJ9"/>
<feature type="transmembrane region" description="Helical" evidence="2">
    <location>
        <begin position="50"/>
        <end position="70"/>
    </location>
</feature>
<dbReference type="GO" id="GO:0005739">
    <property type="term" value="C:mitochondrion"/>
    <property type="evidence" value="ECO:0007669"/>
    <property type="project" value="GOC"/>
</dbReference>
<protein>
    <recommendedName>
        <fullName evidence="5">Transmembrane protein</fullName>
    </recommendedName>
</protein>
<name>A0A8J5GEJ9_ZINOF</name>
<proteinExistence type="predicted"/>
<organism evidence="3 4">
    <name type="scientific">Zingiber officinale</name>
    <name type="common">Ginger</name>
    <name type="synonym">Amomum zingiber</name>
    <dbReference type="NCBI Taxonomy" id="94328"/>
    <lineage>
        <taxon>Eukaryota</taxon>
        <taxon>Viridiplantae</taxon>
        <taxon>Streptophyta</taxon>
        <taxon>Embryophyta</taxon>
        <taxon>Tracheophyta</taxon>
        <taxon>Spermatophyta</taxon>
        <taxon>Magnoliopsida</taxon>
        <taxon>Liliopsida</taxon>
        <taxon>Zingiberales</taxon>
        <taxon>Zingiberaceae</taxon>
        <taxon>Zingiber</taxon>
    </lineage>
</organism>
<dbReference type="GO" id="GO:0097250">
    <property type="term" value="P:mitochondrial respirasome assembly"/>
    <property type="evidence" value="ECO:0007669"/>
    <property type="project" value="InterPro"/>
</dbReference>
<feature type="region of interest" description="Disordered" evidence="1">
    <location>
        <begin position="1"/>
        <end position="22"/>
    </location>
</feature>
<evidence type="ECO:0000313" key="4">
    <source>
        <dbReference type="Proteomes" id="UP000734854"/>
    </source>
</evidence>
<feature type="compositionally biased region" description="Basic and acidic residues" evidence="1">
    <location>
        <begin position="222"/>
        <end position="234"/>
    </location>
</feature>
<feature type="compositionally biased region" description="Low complexity" evidence="1">
    <location>
        <begin position="264"/>
        <end position="278"/>
    </location>
</feature>
<dbReference type="PANTHER" id="PTHR12906">
    <property type="entry name" value="PROTEIN C20ORF24 RAB5-INTERACTING PROTEIN"/>
    <property type="match status" value="1"/>
</dbReference>
<dbReference type="PANTHER" id="PTHR12906:SF0">
    <property type="entry name" value="GEL COMPLEX SUBUNIT OPTI"/>
    <property type="match status" value="1"/>
</dbReference>
<keyword evidence="2" id="KW-1133">Transmembrane helix</keyword>
<keyword evidence="2" id="KW-0472">Membrane</keyword>
<dbReference type="EMBL" id="JACMSC010000010">
    <property type="protein sequence ID" value="KAG6503084.1"/>
    <property type="molecule type" value="Genomic_DNA"/>
</dbReference>
<feature type="compositionally biased region" description="Basic and acidic residues" evidence="1">
    <location>
        <begin position="250"/>
        <end position="259"/>
    </location>
</feature>
<evidence type="ECO:0000313" key="3">
    <source>
        <dbReference type="EMBL" id="KAG6503084.1"/>
    </source>
</evidence>
<feature type="compositionally biased region" description="Basic and acidic residues" evidence="1">
    <location>
        <begin position="284"/>
        <end position="299"/>
    </location>
</feature>
<dbReference type="InterPro" id="IPR010742">
    <property type="entry name" value="RCAF1"/>
</dbReference>
<comment type="caution">
    <text evidence="3">The sequence shown here is derived from an EMBL/GenBank/DDBJ whole genome shotgun (WGS) entry which is preliminary data.</text>
</comment>
<accession>A0A8J5GEJ9</accession>
<sequence>MKKTKSNKATSQEQQNDHTPSSKLLKLLDPEASWDKDNLGDTLHWIRQGLGILSGLLCGAVPLIGAFWIVGQNFLFCADQHAGRSQYLDTTDKSSFLHVFNHSTHLLPFDRPDDELNAHMPCDTPLLNVEQTLISFFVLDLKARKEDLGSCSSPARDQNAEAILGRETGVTKGGPGRRGSCTGVGLCSILGREPQRKQPSPPTRWMAIENLRKRRRELREEAAVSRKESAEAEGLRPFAGASAEEGAAVPRKESAEAEGLRPFAGASAEEGAALSLSAPTQSSTEREFDRGGARKDVARKSSNTRPKFELNLNEEC</sequence>
<reference evidence="3 4" key="1">
    <citation type="submission" date="2020-08" db="EMBL/GenBank/DDBJ databases">
        <title>Plant Genome Project.</title>
        <authorList>
            <person name="Zhang R.-G."/>
        </authorList>
    </citation>
    <scope>NUCLEOTIDE SEQUENCE [LARGE SCALE GENOMIC DNA]</scope>
    <source>
        <tissue evidence="3">Rhizome</tissue>
    </source>
</reference>
<feature type="region of interest" description="Disordered" evidence="1">
    <location>
        <begin position="222"/>
        <end position="316"/>
    </location>
</feature>
<keyword evidence="4" id="KW-1185">Reference proteome</keyword>
<feature type="compositionally biased region" description="Polar residues" evidence="1">
    <location>
        <begin position="7"/>
        <end position="22"/>
    </location>
</feature>
<gene>
    <name evidence="3" type="ORF">ZIOFF_035373</name>
</gene>
<evidence type="ECO:0008006" key="5">
    <source>
        <dbReference type="Google" id="ProtNLM"/>
    </source>
</evidence>
<keyword evidence="2" id="KW-0812">Transmembrane</keyword>